<keyword evidence="6 10" id="KW-0808">Transferase</keyword>
<keyword evidence="13" id="KW-1185">Reference proteome</keyword>
<dbReference type="GO" id="GO:0090729">
    <property type="term" value="F:toxin activity"/>
    <property type="evidence" value="ECO:0007669"/>
    <property type="project" value="UniProtKB-KW"/>
</dbReference>
<dbReference type="EMBL" id="CAJNOI010000677">
    <property type="protein sequence ID" value="CAF1328247.1"/>
    <property type="molecule type" value="Genomic_DNA"/>
</dbReference>
<dbReference type="SUPFAM" id="SSF56399">
    <property type="entry name" value="ADP-ribosylation"/>
    <property type="match status" value="1"/>
</dbReference>
<evidence type="ECO:0000256" key="4">
    <source>
        <dbReference type="ARBA" id="ARBA00022656"/>
    </source>
</evidence>
<evidence type="ECO:0000256" key="10">
    <source>
        <dbReference type="RuleBase" id="RU361228"/>
    </source>
</evidence>
<evidence type="ECO:0000256" key="8">
    <source>
        <dbReference type="ARBA" id="ARBA00023026"/>
    </source>
</evidence>
<dbReference type="PANTHER" id="PTHR10339">
    <property type="entry name" value="ADP-RIBOSYLTRANSFERASE"/>
    <property type="match status" value="1"/>
</dbReference>
<dbReference type="GO" id="GO:0016779">
    <property type="term" value="F:nucleotidyltransferase activity"/>
    <property type="evidence" value="ECO:0007669"/>
    <property type="project" value="UniProtKB-KW"/>
</dbReference>
<keyword evidence="10" id="KW-0520">NAD</keyword>
<dbReference type="OrthoDB" id="423533at2759"/>
<keyword evidence="4" id="KW-0800">Toxin</keyword>
<dbReference type="EMBL" id="CAJNOM010001046">
    <property type="protein sequence ID" value="CAF1588260.1"/>
    <property type="molecule type" value="Genomic_DNA"/>
</dbReference>
<evidence type="ECO:0000313" key="12">
    <source>
        <dbReference type="EMBL" id="CAF1588260.1"/>
    </source>
</evidence>
<name>A0A815ZYR3_9BILA</name>
<keyword evidence="7" id="KW-0548">Nucleotidyltransferase</keyword>
<dbReference type="GO" id="GO:0005576">
    <property type="term" value="C:extracellular region"/>
    <property type="evidence" value="ECO:0007669"/>
    <property type="project" value="UniProtKB-SubCell"/>
</dbReference>
<keyword evidence="10" id="KW-0521">NADP</keyword>
<dbReference type="GO" id="GO:0106274">
    <property type="term" value="F:NAD+-protein-arginine ADP-ribosyltransferase activity"/>
    <property type="evidence" value="ECO:0007669"/>
    <property type="project" value="UniProtKB-EC"/>
</dbReference>
<dbReference type="Proteomes" id="UP000663877">
    <property type="component" value="Unassembled WGS sequence"/>
</dbReference>
<organism evidence="12 13">
    <name type="scientific">Adineta steineri</name>
    <dbReference type="NCBI Taxonomy" id="433720"/>
    <lineage>
        <taxon>Eukaryota</taxon>
        <taxon>Metazoa</taxon>
        <taxon>Spiralia</taxon>
        <taxon>Gnathifera</taxon>
        <taxon>Rotifera</taxon>
        <taxon>Eurotatoria</taxon>
        <taxon>Bdelloidea</taxon>
        <taxon>Adinetida</taxon>
        <taxon>Adinetidae</taxon>
        <taxon>Adineta</taxon>
    </lineage>
</organism>
<keyword evidence="8" id="KW-0843">Virulence</keyword>
<comment type="subcellular location">
    <subcellularLocation>
        <location evidence="1">Secreted</location>
    </subcellularLocation>
</comment>
<dbReference type="PANTHER" id="PTHR10339:SF25">
    <property type="entry name" value="SECRETED EXOENZYME S"/>
    <property type="match status" value="1"/>
</dbReference>
<evidence type="ECO:0000256" key="3">
    <source>
        <dbReference type="ARBA" id="ARBA00022525"/>
    </source>
</evidence>
<accession>A0A815ZYR3</accession>
<evidence type="ECO:0000256" key="6">
    <source>
        <dbReference type="ARBA" id="ARBA00022679"/>
    </source>
</evidence>
<dbReference type="Proteomes" id="UP000663832">
    <property type="component" value="Unassembled WGS sequence"/>
</dbReference>
<evidence type="ECO:0000256" key="7">
    <source>
        <dbReference type="ARBA" id="ARBA00022695"/>
    </source>
</evidence>
<gene>
    <name evidence="11" type="ORF">BJG266_LOCUS33735</name>
    <name evidence="12" type="ORF">QVE165_LOCUS50915</name>
</gene>
<dbReference type="GO" id="GO:0003950">
    <property type="term" value="F:NAD+ poly-ADP-ribosyltransferase activity"/>
    <property type="evidence" value="ECO:0007669"/>
    <property type="project" value="TreeGrafter"/>
</dbReference>
<dbReference type="Gene3D" id="3.90.176.10">
    <property type="entry name" value="Toxin ADP-ribosyltransferase, Chain A, domain 1"/>
    <property type="match status" value="1"/>
</dbReference>
<comment type="caution">
    <text evidence="12">The sequence shown here is derived from an EMBL/GenBank/DDBJ whole genome shotgun (WGS) entry which is preliminary data.</text>
</comment>
<evidence type="ECO:0000313" key="11">
    <source>
        <dbReference type="EMBL" id="CAF1328247.1"/>
    </source>
</evidence>
<dbReference type="Pfam" id="PF01129">
    <property type="entry name" value="ART"/>
    <property type="match status" value="1"/>
</dbReference>
<dbReference type="AlphaFoldDB" id="A0A815ZYR3"/>
<proteinExistence type="inferred from homology"/>
<evidence type="ECO:0000256" key="2">
    <source>
        <dbReference type="ARBA" id="ARBA00009558"/>
    </source>
</evidence>
<dbReference type="InterPro" id="IPR000768">
    <property type="entry name" value="ART"/>
</dbReference>
<dbReference type="PROSITE" id="PS51996">
    <property type="entry name" value="TR_MART"/>
    <property type="match status" value="1"/>
</dbReference>
<reference evidence="12" key="1">
    <citation type="submission" date="2021-02" db="EMBL/GenBank/DDBJ databases">
        <authorList>
            <person name="Nowell W R."/>
        </authorList>
    </citation>
    <scope>NUCLEOTIDE SEQUENCE</scope>
</reference>
<sequence>MSLGKISTRFADIESICDRDAIDSYLNSPLVSFEEAIVPINNLVPGIAQYAATAKLLSTAPADSLTEEESAAIYLYTMDSPLYGKLNSVMRSTHINHLKPYFLYLKLFCTALRKLPSEKATVWRGIRANISSTYVKGNYIVWHSPSSGSTDASVVTNFLDKNSKCTLFQIDCRYGRSISKYSAFPTENEILLMPGTKLLVRNNPLQFNGFQLVQLEETVNPNLKKMLTVLPNIIKSTAITKVTLNSAEVKLTTETLNPKVVLPAIKTATVEQVKNDNCE</sequence>
<evidence type="ECO:0000256" key="9">
    <source>
        <dbReference type="ARBA" id="ARBA00047597"/>
    </source>
</evidence>
<evidence type="ECO:0000256" key="1">
    <source>
        <dbReference type="ARBA" id="ARBA00004613"/>
    </source>
</evidence>
<comment type="similarity">
    <text evidence="2 10">Belongs to the Arg-specific ADP-ribosyltransferase family.</text>
</comment>
<comment type="catalytic activity">
    <reaction evidence="9 10">
        <text>L-arginyl-[protein] + NAD(+) = N(omega)-(ADP-D-ribosyl)-L-arginyl-[protein] + nicotinamide + H(+)</text>
        <dbReference type="Rhea" id="RHEA:19149"/>
        <dbReference type="Rhea" id="RHEA-COMP:10532"/>
        <dbReference type="Rhea" id="RHEA-COMP:15087"/>
        <dbReference type="ChEBI" id="CHEBI:15378"/>
        <dbReference type="ChEBI" id="CHEBI:17154"/>
        <dbReference type="ChEBI" id="CHEBI:29965"/>
        <dbReference type="ChEBI" id="CHEBI:57540"/>
        <dbReference type="ChEBI" id="CHEBI:142554"/>
        <dbReference type="EC" id="2.4.2.31"/>
    </reaction>
</comment>
<keyword evidence="3" id="KW-0964">Secreted</keyword>
<protein>
    <recommendedName>
        <fullName evidence="10">NAD(P)(+)--arginine ADP-ribosyltransferase</fullName>
        <ecNumber evidence="10">2.4.2.31</ecNumber>
    </recommendedName>
    <alternativeName>
        <fullName evidence="10">Mono(ADP-ribosyl)transferase</fullName>
    </alternativeName>
</protein>
<keyword evidence="5 10" id="KW-0328">Glycosyltransferase</keyword>
<dbReference type="EC" id="2.4.2.31" evidence="10"/>
<evidence type="ECO:0000313" key="13">
    <source>
        <dbReference type="Proteomes" id="UP000663832"/>
    </source>
</evidence>
<evidence type="ECO:0000256" key="5">
    <source>
        <dbReference type="ARBA" id="ARBA00022676"/>
    </source>
</evidence>
<dbReference type="InterPro" id="IPR050999">
    <property type="entry name" value="ADP-ribosyltransferase_ARG"/>
</dbReference>